<sequence length="542" mass="59238">MNHSVPDFDMDDDYSIPTSSGLTRPKKSAMEEEEIMELRWQNGQVVMQSQNQRSLKKSYIGNGSGGSGDAVIPSDQAAGREIRHVEETTQHHLFMQEDEMTTWLHYPLDDPSFERDLYSDYNTDLLYPMPSSTVTTATLPRESRTSTEEIRPPPPQLSPAAPIVTAPRPPIPPPKRLVTESSNRFQNFRHFSRLPRTRLEPSPANLSKAPRDSTVVDSNETPISGQESRVSNVADNVVPVSGRNLGCSTISGTGTATTSSAIREPAHTCELSMTSSPGGSGNSISASAEPPAPAPSYKAAAVAATPTTAGADDRKRKVSETEDGEGQNEDTEFESPDTKKQARGSTSTKRSRAAEVHNLSERRRRDRINEKMRALQELIPRCNKTDKASMLDEAIEYLKSLQLQVQMMSMGCGMVPMMYPGVQQYISPMGMGIGMGMGMEIGMNRPMVPYPPLLPGAMMQNAAAAAAQMGPRFPMPPFHLPPVPVDPLQASSQPDPTLNPLVAHNPNQPRLPNFNDPYQQFFGLHQAQVALPQASLPLLLNP</sequence>
<dbReference type="PANTHER" id="PTHR46807">
    <property type="entry name" value="TRANSCRIPTION FACTOR PIF3"/>
    <property type="match status" value="1"/>
</dbReference>
<dbReference type="GO" id="GO:0010017">
    <property type="term" value="P:red or far-red light signaling pathway"/>
    <property type="evidence" value="ECO:0007669"/>
    <property type="project" value="UniProtKB-ARBA"/>
</dbReference>
<keyword evidence="4" id="KW-0539">Nucleus</keyword>
<evidence type="ECO:0000256" key="3">
    <source>
        <dbReference type="ARBA" id="ARBA00023163"/>
    </source>
</evidence>
<dbReference type="SUPFAM" id="SSF47459">
    <property type="entry name" value="HLH, helix-loop-helix DNA-binding domain"/>
    <property type="match status" value="1"/>
</dbReference>
<dbReference type="PANTHER" id="PTHR46807:SF8">
    <property type="entry name" value="TRANSCRIPTION FACTOR PIF1-LIKE ISOFORM X2"/>
    <property type="match status" value="1"/>
</dbReference>
<accession>A0A2G2VCN6</accession>
<dbReference type="InterPro" id="IPR044273">
    <property type="entry name" value="PIF3-like"/>
</dbReference>
<dbReference type="InterPro" id="IPR047265">
    <property type="entry name" value="PIF1-like_bHLH"/>
</dbReference>
<dbReference type="FunFam" id="4.10.280.10:FF:000004">
    <property type="entry name" value="Basic helix-loop-helix transcription factor"/>
    <property type="match status" value="1"/>
</dbReference>
<feature type="region of interest" description="Disordered" evidence="5">
    <location>
        <begin position="132"/>
        <end position="172"/>
    </location>
</feature>
<feature type="compositionally biased region" description="Basic and acidic residues" evidence="5">
    <location>
        <begin position="352"/>
        <end position="365"/>
    </location>
</feature>
<name>A0A2G2VCN6_CAPBA</name>
<keyword evidence="8" id="KW-1185">Reference proteome</keyword>
<feature type="compositionally biased region" description="Acidic residues" evidence="5">
    <location>
        <begin position="321"/>
        <end position="335"/>
    </location>
</feature>
<dbReference type="Pfam" id="PF00010">
    <property type="entry name" value="HLH"/>
    <property type="match status" value="1"/>
</dbReference>
<reference evidence="7 8" key="1">
    <citation type="journal article" date="2017" name="Genome Biol.">
        <title>New reference genome sequences of hot pepper reveal the massive evolution of plant disease-resistance genes by retroduplication.</title>
        <authorList>
            <person name="Kim S."/>
            <person name="Park J."/>
            <person name="Yeom S.I."/>
            <person name="Kim Y.M."/>
            <person name="Seo E."/>
            <person name="Kim K.T."/>
            <person name="Kim M.S."/>
            <person name="Lee J.M."/>
            <person name="Cheong K."/>
            <person name="Shin H.S."/>
            <person name="Kim S.B."/>
            <person name="Han K."/>
            <person name="Lee J."/>
            <person name="Park M."/>
            <person name="Lee H.A."/>
            <person name="Lee H.Y."/>
            <person name="Lee Y."/>
            <person name="Oh S."/>
            <person name="Lee J.H."/>
            <person name="Choi E."/>
            <person name="Choi E."/>
            <person name="Lee S.E."/>
            <person name="Jeon J."/>
            <person name="Kim H."/>
            <person name="Choi G."/>
            <person name="Song H."/>
            <person name="Lee J."/>
            <person name="Lee S.C."/>
            <person name="Kwon J.K."/>
            <person name="Lee H.Y."/>
            <person name="Koo N."/>
            <person name="Hong Y."/>
            <person name="Kim R.W."/>
            <person name="Kang W.H."/>
            <person name="Huh J.H."/>
            <person name="Kang B.C."/>
            <person name="Yang T.J."/>
            <person name="Lee Y.H."/>
            <person name="Bennetzen J.L."/>
            <person name="Choi D."/>
        </authorList>
    </citation>
    <scope>NUCLEOTIDE SEQUENCE [LARGE SCALE GENOMIC DNA]</scope>
    <source>
        <strain evidence="8">cv. PBC81</strain>
    </source>
</reference>
<evidence type="ECO:0000259" key="6">
    <source>
        <dbReference type="PROSITE" id="PS50888"/>
    </source>
</evidence>
<dbReference type="CDD" id="cd11445">
    <property type="entry name" value="bHLH_AtPIF_like"/>
    <property type="match status" value="1"/>
</dbReference>
<dbReference type="SMART" id="SM00353">
    <property type="entry name" value="HLH"/>
    <property type="match status" value="1"/>
</dbReference>
<feature type="region of interest" description="Disordered" evidence="5">
    <location>
        <begin position="270"/>
        <end position="365"/>
    </location>
</feature>
<dbReference type="InterPro" id="IPR011598">
    <property type="entry name" value="bHLH_dom"/>
</dbReference>
<keyword evidence="2" id="KW-0805">Transcription regulation</keyword>
<comment type="caution">
    <text evidence="7">The sequence shown here is derived from an EMBL/GenBank/DDBJ whole genome shotgun (WGS) entry which is preliminary data.</text>
</comment>
<gene>
    <name evidence="7" type="ORF">CQW23_29720</name>
</gene>
<dbReference type="GO" id="GO:0003700">
    <property type="term" value="F:DNA-binding transcription factor activity"/>
    <property type="evidence" value="ECO:0007669"/>
    <property type="project" value="InterPro"/>
</dbReference>
<feature type="compositionally biased region" description="Basic and acidic residues" evidence="5">
    <location>
        <begin position="311"/>
        <end position="320"/>
    </location>
</feature>
<dbReference type="GO" id="GO:0046983">
    <property type="term" value="F:protein dimerization activity"/>
    <property type="evidence" value="ECO:0007669"/>
    <property type="project" value="InterPro"/>
</dbReference>
<comment type="subcellular location">
    <subcellularLocation>
        <location evidence="1">Nucleus</location>
    </subcellularLocation>
</comment>
<dbReference type="GO" id="GO:0005634">
    <property type="term" value="C:nucleus"/>
    <property type="evidence" value="ECO:0007669"/>
    <property type="project" value="UniProtKB-SubCell"/>
</dbReference>
<feature type="domain" description="BHLH" evidence="6">
    <location>
        <begin position="352"/>
        <end position="401"/>
    </location>
</feature>
<proteinExistence type="predicted"/>
<feature type="region of interest" description="Disordered" evidence="5">
    <location>
        <begin position="1"/>
        <end position="28"/>
    </location>
</feature>
<dbReference type="Gene3D" id="4.10.280.10">
    <property type="entry name" value="Helix-loop-helix DNA-binding domain"/>
    <property type="match status" value="1"/>
</dbReference>
<feature type="region of interest" description="Disordered" evidence="5">
    <location>
        <begin position="195"/>
        <end position="228"/>
    </location>
</feature>
<keyword evidence="3" id="KW-0804">Transcription</keyword>
<evidence type="ECO:0000256" key="2">
    <source>
        <dbReference type="ARBA" id="ARBA00023015"/>
    </source>
</evidence>
<organism evidence="7 8">
    <name type="scientific">Capsicum baccatum</name>
    <name type="common">Peruvian pepper</name>
    <dbReference type="NCBI Taxonomy" id="33114"/>
    <lineage>
        <taxon>Eukaryota</taxon>
        <taxon>Viridiplantae</taxon>
        <taxon>Streptophyta</taxon>
        <taxon>Embryophyta</taxon>
        <taxon>Tracheophyta</taxon>
        <taxon>Spermatophyta</taxon>
        <taxon>Magnoliopsida</taxon>
        <taxon>eudicotyledons</taxon>
        <taxon>Gunneridae</taxon>
        <taxon>Pentapetalae</taxon>
        <taxon>asterids</taxon>
        <taxon>lamiids</taxon>
        <taxon>Solanales</taxon>
        <taxon>Solanaceae</taxon>
        <taxon>Solanoideae</taxon>
        <taxon>Capsiceae</taxon>
        <taxon>Capsicum</taxon>
    </lineage>
</organism>
<feature type="compositionally biased region" description="Low complexity" evidence="5">
    <location>
        <begin position="285"/>
        <end position="310"/>
    </location>
</feature>
<dbReference type="AlphaFoldDB" id="A0A2G2VCN6"/>
<dbReference type="EMBL" id="MLFT02000021">
    <property type="protein sequence ID" value="PHT30688.1"/>
    <property type="molecule type" value="Genomic_DNA"/>
</dbReference>
<reference evidence="8" key="2">
    <citation type="journal article" date="2017" name="J. Anim. Genet.">
        <title>Multiple reference genome sequences of hot pepper reveal the massive evolution of plant disease resistance genes by retroduplication.</title>
        <authorList>
            <person name="Kim S."/>
            <person name="Park J."/>
            <person name="Yeom S.-I."/>
            <person name="Kim Y.-M."/>
            <person name="Seo E."/>
            <person name="Kim K.-T."/>
            <person name="Kim M.-S."/>
            <person name="Lee J.M."/>
            <person name="Cheong K."/>
            <person name="Shin H.-S."/>
            <person name="Kim S.-B."/>
            <person name="Han K."/>
            <person name="Lee J."/>
            <person name="Park M."/>
            <person name="Lee H.-A."/>
            <person name="Lee H.-Y."/>
            <person name="Lee Y."/>
            <person name="Oh S."/>
            <person name="Lee J.H."/>
            <person name="Choi E."/>
            <person name="Choi E."/>
            <person name="Lee S.E."/>
            <person name="Jeon J."/>
            <person name="Kim H."/>
            <person name="Choi G."/>
            <person name="Song H."/>
            <person name="Lee J."/>
            <person name="Lee S.-C."/>
            <person name="Kwon J.-K."/>
            <person name="Lee H.-Y."/>
            <person name="Koo N."/>
            <person name="Hong Y."/>
            <person name="Kim R.W."/>
            <person name="Kang W.-H."/>
            <person name="Huh J.H."/>
            <person name="Kang B.-C."/>
            <person name="Yang T.-J."/>
            <person name="Lee Y.-H."/>
            <person name="Bennetzen J.L."/>
            <person name="Choi D."/>
        </authorList>
    </citation>
    <scope>NUCLEOTIDE SEQUENCE [LARGE SCALE GENOMIC DNA]</scope>
    <source>
        <strain evidence="8">cv. PBC81</strain>
    </source>
</reference>
<dbReference type="PROSITE" id="PS50888">
    <property type="entry name" value="BHLH"/>
    <property type="match status" value="1"/>
</dbReference>
<evidence type="ECO:0000256" key="1">
    <source>
        <dbReference type="ARBA" id="ARBA00004123"/>
    </source>
</evidence>
<evidence type="ECO:0000313" key="8">
    <source>
        <dbReference type="Proteomes" id="UP000224567"/>
    </source>
</evidence>
<feature type="compositionally biased region" description="Polar residues" evidence="5">
    <location>
        <begin position="215"/>
        <end position="228"/>
    </location>
</feature>
<protein>
    <recommendedName>
        <fullName evidence="6">BHLH domain-containing protein</fullName>
    </recommendedName>
</protein>
<dbReference type="OrthoDB" id="690068at2759"/>
<dbReference type="Proteomes" id="UP000224567">
    <property type="component" value="Unassembled WGS sequence"/>
</dbReference>
<dbReference type="STRING" id="33114.A0A2G2VCN6"/>
<evidence type="ECO:0000256" key="4">
    <source>
        <dbReference type="ARBA" id="ARBA00023242"/>
    </source>
</evidence>
<feature type="compositionally biased region" description="Basic and acidic residues" evidence="5">
    <location>
        <begin position="141"/>
        <end position="151"/>
    </location>
</feature>
<dbReference type="InterPro" id="IPR036638">
    <property type="entry name" value="HLH_DNA-bd_sf"/>
</dbReference>
<evidence type="ECO:0000313" key="7">
    <source>
        <dbReference type="EMBL" id="PHT30688.1"/>
    </source>
</evidence>
<evidence type="ECO:0000256" key="5">
    <source>
        <dbReference type="SAM" id="MobiDB-lite"/>
    </source>
</evidence>